<protein>
    <recommendedName>
        <fullName evidence="5">Inner membrane-spanning protein YciB</fullName>
    </recommendedName>
</protein>
<feature type="transmembrane region" description="Helical" evidence="5">
    <location>
        <begin position="93"/>
        <end position="113"/>
    </location>
</feature>
<dbReference type="EMBL" id="CP018221">
    <property type="protein sequence ID" value="API59267.1"/>
    <property type="molecule type" value="Genomic_DNA"/>
</dbReference>
<dbReference type="NCBIfam" id="NF001323">
    <property type="entry name" value="PRK00259.1-1"/>
    <property type="match status" value="1"/>
</dbReference>
<accession>A0A1L3ZUH3</accession>
<feature type="transmembrane region" description="Helical" evidence="5">
    <location>
        <begin position="63"/>
        <end position="81"/>
    </location>
</feature>
<evidence type="ECO:0000256" key="4">
    <source>
        <dbReference type="ARBA" id="ARBA00023136"/>
    </source>
</evidence>
<keyword evidence="5" id="KW-0997">Cell inner membrane</keyword>
<comment type="caution">
    <text evidence="5">Lacks conserved residue(s) required for the propagation of feature annotation.</text>
</comment>
<evidence type="ECO:0000256" key="5">
    <source>
        <dbReference type="HAMAP-Rule" id="MF_00189"/>
    </source>
</evidence>
<evidence type="ECO:0000313" key="6">
    <source>
        <dbReference type="EMBL" id="API59267.1"/>
    </source>
</evidence>
<dbReference type="STRING" id="1921510.BSL82_08050"/>
<gene>
    <name evidence="5" type="primary">yciB</name>
    <name evidence="6" type="ORF">BSL82_08050</name>
</gene>
<dbReference type="Pfam" id="PF04279">
    <property type="entry name" value="IspA"/>
    <property type="match status" value="1"/>
</dbReference>
<proteinExistence type="inferred from homology"/>
<organism evidence="6 7">
    <name type="scientific">Tardibacter chloracetimidivorans</name>
    <dbReference type="NCBI Taxonomy" id="1921510"/>
    <lineage>
        <taxon>Bacteria</taxon>
        <taxon>Pseudomonadati</taxon>
        <taxon>Pseudomonadota</taxon>
        <taxon>Alphaproteobacteria</taxon>
        <taxon>Sphingomonadales</taxon>
        <taxon>Sphingomonadaceae</taxon>
        <taxon>Tardibacter</taxon>
    </lineage>
</organism>
<dbReference type="PANTHER" id="PTHR36917">
    <property type="entry name" value="INTRACELLULAR SEPTATION PROTEIN A-RELATED"/>
    <property type="match status" value="1"/>
</dbReference>
<dbReference type="KEGG" id="sphj:BSL82_08050"/>
<reference evidence="7" key="1">
    <citation type="submission" date="2016-11" db="EMBL/GenBank/DDBJ databases">
        <title>Complete Genome Sequence of alachlor-degrading Sphingomonas sp. strain JJ-A5.</title>
        <authorList>
            <person name="Lee H."/>
            <person name="Ka J.-O."/>
        </authorList>
    </citation>
    <scope>NUCLEOTIDE SEQUENCE [LARGE SCALE GENOMIC DNA]</scope>
    <source>
        <strain evidence="7">JJ-A5</strain>
    </source>
</reference>
<comment type="subcellular location">
    <subcellularLocation>
        <location evidence="5">Cell inner membrane</location>
        <topology evidence="5">Multi-pass membrane protein</topology>
    </subcellularLocation>
</comment>
<feature type="transmembrane region" description="Helical" evidence="5">
    <location>
        <begin position="158"/>
        <end position="182"/>
    </location>
</feature>
<dbReference type="OrthoDB" id="9788219at2"/>
<keyword evidence="1 5" id="KW-1003">Cell membrane</keyword>
<keyword evidence="4 5" id="KW-0472">Membrane</keyword>
<name>A0A1L3ZUH3_9SPHN</name>
<dbReference type="InterPro" id="IPR006008">
    <property type="entry name" value="YciB"/>
</dbReference>
<keyword evidence="7" id="KW-1185">Reference proteome</keyword>
<evidence type="ECO:0000256" key="1">
    <source>
        <dbReference type="ARBA" id="ARBA00022475"/>
    </source>
</evidence>
<evidence type="ECO:0000256" key="2">
    <source>
        <dbReference type="ARBA" id="ARBA00022692"/>
    </source>
</evidence>
<comment type="similarity">
    <text evidence="5">Belongs to the YciB family.</text>
</comment>
<evidence type="ECO:0000256" key="3">
    <source>
        <dbReference type="ARBA" id="ARBA00022989"/>
    </source>
</evidence>
<evidence type="ECO:0000313" key="7">
    <source>
        <dbReference type="Proteomes" id="UP000182063"/>
    </source>
</evidence>
<dbReference type="NCBIfam" id="TIGR00997">
    <property type="entry name" value="ispZ"/>
    <property type="match status" value="1"/>
</dbReference>
<feature type="transmembrane region" description="Helical" evidence="5">
    <location>
        <begin position="23"/>
        <end position="51"/>
    </location>
</feature>
<keyword evidence="2 5" id="KW-0812">Transmembrane</keyword>
<dbReference type="Proteomes" id="UP000182063">
    <property type="component" value="Chromosome"/>
</dbReference>
<dbReference type="PANTHER" id="PTHR36917:SF1">
    <property type="entry name" value="INNER MEMBRANE-SPANNING PROTEIN YCIB"/>
    <property type="match status" value="1"/>
</dbReference>
<sequence length="200" mass="21782">MTDAAKTTEPGTGLKLAIDFGPLLAFFIANSLAGVFTATAAFMAATAVAMLVSKMKMGRVSPILWLSGVMVLGFGGLTLWLHNETFIKVKPTIVYVMFASILFFGLISGKPTLKIVLETAYPGLDEAGWHKLTRNWGLFFIAMALLNEAVWRTQSTDFWIAFKLWGVVPLSLVFAMAQAPILMKHGMKLDKAEPPITPQG</sequence>
<comment type="function">
    <text evidence="5">Plays a role in cell envelope biogenesis, maintenance of cell envelope integrity and membrane homeostasis.</text>
</comment>
<dbReference type="RefSeq" id="WP_072596816.1">
    <property type="nucleotide sequence ID" value="NZ_CP018221.1"/>
</dbReference>
<dbReference type="AlphaFoldDB" id="A0A1L3ZUH3"/>
<keyword evidence="3 5" id="KW-1133">Transmembrane helix</keyword>
<dbReference type="GO" id="GO:0005886">
    <property type="term" value="C:plasma membrane"/>
    <property type="evidence" value="ECO:0007669"/>
    <property type="project" value="UniProtKB-SubCell"/>
</dbReference>
<dbReference type="HAMAP" id="MF_00189">
    <property type="entry name" value="YciB"/>
    <property type="match status" value="1"/>
</dbReference>